<dbReference type="RefSeq" id="YP_009665708.1">
    <property type="nucleotide sequence ID" value="NC_043254.1"/>
</dbReference>
<sequence length="328" mass="38112">MVVSIRTDTAMDTLIPGWLFGKKQIENSKRRKLRRQQPVSKVLNQNYMVAQEIADLLPMDDRVNMVRSNLIKKGQTCLPEGRVWRDNPFPDGSCQFGTRKDRCCEIENLAFLRGVVKVYDSRDWPFDTYPRFENLSRWVRQFDSTPDSQHKLEITENDDGLLLLKLAYDFRSLDLQIHVNLNSQQRVEEILTLIRYIPSRFNVHGNIGLSKLQKLTAPSVFYSPSFALHGHIINDLPPENDFSTELARFFNACAIKYTHTLGFPLEFQSMATAIGILVDVFGWVKIKDNPMNLILEKSSVPERPRDKLRLDFTNTHGRYYVKIRMARE</sequence>
<proteinExistence type="predicted"/>
<protein>
    <submittedName>
        <fullName evidence="1">FirrV-1-A32</fullName>
    </submittedName>
</protein>
<name>Q6XM55_9PHYC</name>
<dbReference type="GeneID" id="41332304"/>
<accession>Q6XM55</accession>
<dbReference type="EMBL" id="AY225133">
    <property type="protein sequence ID" value="AAR26856.1"/>
    <property type="molecule type" value="Genomic_DNA"/>
</dbReference>
<organism evidence="1">
    <name type="scientific">Feldmannia irregularis virus a</name>
    <dbReference type="NCBI Taxonomy" id="231992"/>
    <lineage>
        <taxon>Viruses</taxon>
        <taxon>Varidnaviria</taxon>
        <taxon>Bamfordvirae</taxon>
        <taxon>Nucleocytoviricota</taxon>
        <taxon>Megaviricetes</taxon>
        <taxon>Algavirales</taxon>
        <taxon>Phycodnaviridae</taxon>
        <taxon>Phaeovirus</taxon>
        <taxon>Phaeovirus irregularis</taxon>
    </lineage>
</organism>
<dbReference type="KEGG" id="vg:41332304"/>
<reference evidence="1" key="2">
    <citation type="submission" date="2003-01" db="EMBL/GenBank/DDBJ databases">
        <title>Partial Nucleotide Sequence of the Feldmannia irregularis Virus FirrV-1 Genome: On the Evolution of Large Phaeoviral Genomes.</title>
        <authorList>
            <person name="Delaroque N."/>
            <person name="Knippers R."/>
            <person name="Mueller D.G."/>
            <person name="Boland W."/>
        </authorList>
    </citation>
    <scope>NUCLEOTIDE SEQUENCE</scope>
    <source>
        <strain evidence="1">FirrV-1</strain>
    </source>
</reference>
<reference evidence="1" key="1">
    <citation type="journal article" date="2003" name="J. Mol. Evol.">
        <title>Comparisons of two large phaeoviral genomes and evolutionary implications.</title>
        <authorList>
            <person name="Delaroque N."/>
            <person name="Boland W."/>
            <person name="Muller D.G."/>
            <person name="Knippers R."/>
        </authorList>
    </citation>
    <scope>NUCLEOTIDE SEQUENCE</scope>
    <source>
        <strain evidence="1">FirrV-1</strain>
    </source>
</reference>
<evidence type="ECO:0000313" key="1">
    <source>
        <dbReference type="EMBL" id="AAR26856.1"/>
    </source>
</evidence>